<dbReference type="STRING" id="158190.SpiGrapes_1226"/>
<dbReference type="InterPro" id="IPR010664">
    <property type="entry name" value="LipoPS_assembly_LptC-rel"/>
</dbReference>
<gene>
    <name evidence="2" type="ordered locus">SpiGrapes_1226</name>
</gene>
<evidence type="ECO:0000256" key="1">
    <source>
        <dbReference type="SAM" id="SignalP"/>
    </source>
</evidence>
<organism evidence="2 3">
    <name type="scientific">Sphaerochaeta pleomorpha (strain ATCC BAA-1885 / DSM 22778 / Grapes)</name>
    <dbReference type="NCBI Taxonomy" id="158190"/>
    <lineage>
        <taxon>Bacteria</taxon>
        <taxon>Pseudomonadati</taxon>
        <taxon>Spirochaetota</taxon>
        <taxon>Spirochaetia</taxon>
        <taxon>Spirochaetales</taxon>
        <taxon>Sphaerochaetaceae</taxon>
        <taxon>Sphaerochaeta</taxon>
    </lineage>
</organism>
<dbReference type="KEGG" id="sgp:SpiGrapes_1226"/>
<dbReference type="GO" id="GO:0005886">
    <property type="term" value="C:plasma membrane"/>
    <property type="evidence" value="ECO:0007669"/>
    <property type="project" value="InterPro"/>
</dbReference>
<feature type="chain" id="PRO_5003514231" description="Organic solvent tolerance-like N-terminal domain-containing protein" evidence="1">
    <location>
        <begin position="24"/>
        <end position="179"/>
    </location>
</feature>
<evidence type="ECO:0008006" key="4">
    <source>
        <dbReference type="Google" id="ProtNLM"/>
    </source>
</evidence>
<protein>
    <recommendedName>
        <fullName evidence="4">Organic solvent tolerance-like N-terminal domain-containing protein</fullName>
    </recommendedName>
</protein>
<keyword evidence="3" id="KW-1185">Reference proteome</keyword>
<dbReference type="GO" id="GO:0015221">
    <property type="term" value="F:lipopolysaccharide transmembrane transporter activity"/>
    <property type="evidence" value="ECO:0007669"/>
    <property type="project" value="InterPro"/>
</dbReference>
<keyword evidence="1" id="KW-0732">Signal</keyword>
<dbReference type="HOGENOM" id="CLU_1509640_0_0_12"/>
<reference evidence="2 3" key="1">
    <citation type="submission" date="2011-11" db="EMBL/GenBank/DDBJ databases">
        <title>Complete sequence of Spirochaeta sp. grapes.</title>
        <authorList>
            <consortium name="US DOE Joint Genome Institute"/>
            <person name="Lucas S."/>
            <person name="Han J."/>
            <person name="Lapidus A."/>
            <person name="Cheng J.-F."/>
            <person name="Goodwin L."/>
            <person name="Pitluck S."/>
            <person name="Peters L."/>
            <person name="Ovchinnikova G."/>
            <person name="Munk A.C."/>
            <person name="Detter J.C."/>
            <person name="Han C."/>
            <person name="Tapia R."/>
            <person name="Land M."/>
            <person name="Hauser L."/>
            <person name="Kyrpides N."/>
            <person name="Ivanova N."/>
            <person name="Pagani I."/>
            <person name="Ritalahtilisa K."/>
            <person name="Loeffler F."/>
            <person name="Woyke T."/>
        </authorList>
    </citation>
    <scope>NUCLEOTIDE SEQUENCE [LARGE SCALE GENOMIC DNA]</scope>
    <source>
        <strain evidence="3">ATCC BAA-1885 / DSM 22778 / Grapes</strain>
    </source>
</reference>
<dbReference type="eggNOG" id="ENOG502ZJMD">
    <property type="taxonomic scope" value="Bacteria"/>
</dbReference>
<proteinExistence type="predicted"/>
<dbReference type="OrthoDB" id="360553at2"/>
<dbReference type="EMBL" id="CP003155">
    <property type="protein sequence ID" value="AEV29042.1"/>
    <property type="molecule type" value="Genomic_DNA"/>
</dbReference>
<dbReference type="AlphaFoldDB" id="G8QT75"/>
<sequence length="179" mass="19318">MVNRSILGMVLALLFLVSCSAEQGTTAYGQIDAKADIQLSNATYILGRAKESPITIQAASISIYLKTDQALLEGITFEQKDSQGSVDLTGSAQRATVNTKTYDAQLQGDIKISKVGEDFSIEAENLVWENESQILKSDIDSAVFISFDKGNSLSGNGFTGNLKEGTYEFSSIEEGVLRQ</sequence>
<name>G8QT75_SPHPG</name>
<dbReference type="NCBIfam" id="TIGR04409">
    <property type="entry name" value="LptC_YrbK"/>
    <property type="match status" value="1"/>
</dbReference>
<dbReference type="RefSeq" id="WP_014269891.1">
    <property type="nucleotide sequence ID" value="NC_016633.1"/>
</dbReference>
<feature type="signal peptide" evidence="1">
    <location>
        <begin position="1"/>
        <end position="23"/>
    </location>
</feature>
<dbReference type="InterPro" id="IPR026265">
    <property type="entry name" value="LptC"/>
</dbReference>
<dbReference type="Gene3D" id="2.60.450.10">
    <property type="entry name" value="Lipopolysaccharide (LPS) transport protein A like domain"/>
    <property type="match status" value="1"/>
</dbReference>
<evidence type="ECO:0000313" key="3">
    <source>
        <dbReference type="Proteomes" id="UP000005632"/>
    </source>
</evidence>
<dbReference type="PROSITE" id="PS51257">
    <property type="entry name" value="PROKAR_LIPOPROTEIN"/>
    <property type="match status" value="1"/>
</dbReference>
<accession>G8QT75</accession>
<dbReference type="Proteomes" id="UP000005632">
    <property type="component" value="Chromosome"/>
</dbReference>
<dbReference type="Pfam" id="PF06835">
    <property type="entry name" value="LptC"/>
    <property type="match status" value="1"/>
</dbReference>
<evidence type="ECO:0000313" key="2">
    <source>
        <dbReference type="EMBL" id="AEV29042.1"/>
    </source>
</evidence>